<accession>A0A4U5UUS9</accession>
<keyword evidence="2" id="KW-0240">DNA-directed RNA polymerase</keyword>
<dbReference type="PANTHER" id="PTHR13408">
    <property type="entry name" value="DNA-DIRECTED RNA POLYMERASE III"/>
    <property type="match status" value="1"/>
</dbReference>
<proteinExistence type="predicted"/>
<dbReference type="InterPro" id="IPR007811">
    <property type="entry name" value="RPC4"/>
</dbReference>
<dbReference type="GO" id="GO:0042797">
    <property type="term" value="P:tRNA transcription by RNA polymerase III"/>
    <property type="evidence" value="ECO:0007669"/>
    <property type="project" value="TreeGrafter"/>
</dbReference>
<evidence type="ECO:0000256" key="1">
    <source>
        <dbReference type="SAM" id="MobiDB-lite"/>
    </source>
</evidence>
<dbReference type="AlphaFoldDB" id="A0A4U5UUS9"/>
<gene>
    <name evidence="2" type="ORF">D9C73_012198</name>
</gene>
<sequence length="388" mass="43007">MADSGSSDPRGQRVPTPGGSGRGLMIGRRGSSSAISPGRLPSMRSRDLTLGGVKKKTFTPNIIGRKAKEETKVESGPRRERKDGERGRGRGERGRGRGRGEIIQSHSIFEQGPAEMMVKRKGIYESEKEAPSVGPSPIINIKKEKRETEEETKEILRSLERDNFIDDPYLRSEQRSCPVQLPLAVSGWGFKEEFSTSDVKIEKLEEDAEPMEATVEVKQEPVETEIKQMESTYKIPPLPEPEVLPDLLHRWSLSKGEEFFFMQLPDSLPGQPPTTEHRPVKTEVQSEDGQSVLLKTESQEEEAEDNNCNLKDLREGLVGKMLVRKSGRVQLILGQVTLDVSLGASCAFLQELVSIGTEGRTGDLSVLGNIKHKMVCSPDFEALLESNA</sequence>
<dbReference type="Proteomes" id="UP000298787">
    <property type="component" value="Chromosome 11"/>
</dbReference>
<keyword evidence="2" id="KW-0804">Transcription</keyword>
<evidence type="ECO:0000313" key="3">
    <source>
        <dbReference type="Proteomes" id="UP000298787"/>
    </source>
</evidence>
<dbReference type="PANTHER" id="PTHR13408:SF5">
    <property type="entry name" value="DNA-DIRECTED RNA POLYMERASE III SUBUNIT RPC4"/>
    <property type="match status" value="1"/>
</dbReference>
<protein>
    <submittedName>
        <fullName evidence="2">DNA-directed RNA polymerase III subunit RPC4</fullName>
    </submittedName>
</protein>
<organism evidence="2 3">
    <name type="scientific">Collichthys lucidus</name>
    <name type="common">Big head croaker</name>
    <name type="synonym">Sciaena lucida</name>
    <dbReference type="NCBI Taxonomy" id="240159"/>
    <lineage>
        <taxon>Eukaryota</taxon>
        <taxon>Metazoa</taxon>
        <taxon>Chordata</taxon>
        <taxon>Craniata</taxon>
        <taxon>Vertebrata</taxon>
        <taxon>Euteleostomi</taxon>
        <taxon>Actinopterygii</taxon>
        <taxon>Neopterygii</taxon>
        <taxon>Teleostei</taxon>
        <taxon>Neoteleostei</taxon>
        <taxon>Acanthomorphata</taxon>
        <taxon>Eupercaria</taxon>
        <taxon>Sciaenidae</taxon>
        <taxon>Collichthys</taxon>
    </lineage>
</organism>
<feature type="compositionally biased region" description="Basic and acidic residues" evidence="1">
    <location>
        <begin position="66"/>
        <end position="100"/>
    </location>
</feature>
<dbReference type="EMBL" id="CM014088">
    <property type="protein sequence ID" value="TKS78974.1"/>
    <property type="molecule type" value="Genomic_DNA"/>
</dbReference>
<name>A0A4U5UUS9_COLLU</name>
<feature type="region of interest" description="Disordered" evidence="1">
    <location>
        <begin position="1"/>
        <end position="114"/>
    </location>
</feature>
<evidence type="ECO:0000313" key="2">
    <source>
        <dbReference type="EMBL" id="TKS78974.1"/>
    </source>
</evidence>
<feature type="compositionally biased region" description="Basic and acidic residues" evidence="1">
    <location>
        <begin position="141"/>
        <end position="154"/>
    </location>
</feature>
<reference evidence="2 3" key="1">
    <citation type="submission" date="2019-01" db="EMBL/GenBank/DDBJ databases">
        <title>Genome Assembly of Collichthys lucidus.</title>
        <authorList>
            <person name="Cai M."/>
            <person name="Xiao S."/>
        </authorList>
    </citation>
    <scope>NUCLEOTIDE SEQUENCE [LARGE SCALE GENOMIC DNA]</scope>
    <source>
        <strain evidence="2">JT15FE1705JMU</strain>
        <tissue evidence="2">Muscle</tissue>
    </source>
</reference>
<dbReference type="OrthoDB" id="5836119at2759"/>
<dbReference type="GO" id="GO:0003677">
    <property type="term" value="F:DNA binding"/>
    <property type="evidence" value="ECO:0007669"/>
    <property type="project" value="InterPro"/>
</dbReference>
<keyword evidence="3" id="KW-1185">Reference proteome</keyword>
<dbReference type="Pfam" id="PF05132">
    <property type="entry name" value="RNA_pol_Rpc4"/>
    <property type="match status" value="1"/>
</dbReference>
<feature type="region of interest" description="Disordered" evidence="1">
    <location>
        <begin position="126"/>
        <end position="154"/>
    </location>
</feature>
<dbReference type="STRING" id="240159.A0A4U5UUS9"/>
<dbReference type="GO" id="GO:0005666">
    <property type="term" value="C:RNA polymerase III complex"/>
    <property type="evidence" value="ECO:0007669"/>
    <property type="project" value="InterPro"/>
</dbReference>
<feature type="region of interest" description="Disordered" evidence="1">
    <location>
        <begin position="267"/>
        <end position="290"/>
    </location>
</feature>